<name>A0ABZ1DWD2_9RHOB</name>
<keyword evidence="1" id="KW-0732">Signal</keyword>
<proteinExistence type="predicted"/>
<evidence type="ECO:0000313" key="2">
    <source>
        <dbReference type="EMBL" id="WRY33079.1"/>
    </source>
</evidence>
<dbReference type="RefSeq" id="WP_406720492.1">
    <property type="nucleotide sequence ID" value="NZ_CP135443.1"/>
</dbReference>
<dbReference type="EMBL" id="CP135443">
    <property type="protein sequence ID" value="WRY33079.1"/>
    <property type="molecule type" value="Genomic_DNA"/>
</dbReference>
<dbReference type="Proteomes" id="UP001623290">
    <property type="component" value="Chromosome"/>
</dbReference>
<protein>
    <submittedName>
        <fullName evidence="2">Uncharacterized protein</fullName>
    </submittedName>
</protein>
<evidence type="ECO:0000313" key="3">
    <source>
        <dbReference type="Proteomes" id="UP001623290"/>
    </source>
</evidence>
<reference evidence="2 3" key="1">
    <citation type="submission" date="2023-09" db="EMBL/GenBank/DDBJ databases">
        <title>Thioclava shenzhenensis sp. nov., a multidrug resistant bacteria-antagonizing species isolated from coastal seawater.</title>
        <authorList>
            <person name="Long M."/>
        </authorList>
    </citation>
    <scope>NUCLEOTIDE SEQUENCE [LARGE SCALE GENOMIC DNA]</scope>
    <source>
        <strain evidence="2 3">FTW29</strain>
    </source>
</reference>
<accession>A0ABZ1DWD2</accession>
<keyword evidence="3" id="KW-1185">Reference proteome</keyword>
<evidence type="ECO:0000256" key="1">
    <source>
        <dbReference type="SAM" id="SignalP"/>
    </source>
</evidence>
<organism evidence="2 3">
    <name type="scientific">Thioclava litoralis</name>
    <dbReference type="NCBI Taxonomy" id="3076557"/>
    <lineage>
        <taxon>Bacteria</taxon>
        <taxon>Pseudomonadati</taxon>
        <taxon>Pseudomonadota</taxon>
        <taxon>Alphaproteobacteria</taxon>
        <taxon>Rhodobacterales</taxon>
        <taxon>Paracoccaceae</taxon>
        <taxon>Thioclava</taxon>
    </lineage>
</organism>
<feature type="chain" id="PRO_5047196038" evidence="1">
    <location>
        <begin position="20"/>
        <end position="172"/>
    </location>
</feature>
<feature type="signal peptide" evidence="1">
    <location>
        <begin position="1"/>
        <end position="19"/>
    </location>
</feature>
<gene>
    <name evidence="2" type="ORF">RPE78_10280</name>
</gene>
<dbReference type="PROSITE" id="PS51257">
    <property type="entry name" value="PROKAR_LIPOPROTEIN"/>
    <property type="match status" value="1"/>
</dbReference>
<sequence length="172" mass="19179">MLRITFLLASLFFAQSAAAGGTSCKDYLGDSPDCKRVHIAKRHQLVDRVIEKDGVTSRLMIESFALVPNFDDGLDPATKAYLILRHEMDGQETAALVKEVGNFVSFYSATRVAAGIYDFKGEIFRWERGCMDEIVYRVDAAKAIILARKGQLDSAALSSEISIRQRFNDLCF</sequence>